<evidence type="ECO:0000256" key="4">
    <source>
        <dbReference type="SAM" id="MobiDB-lite"/>
    </source>
</evidence>
<keyword evidence="2" id="KW-0064">Aspartyl protease</keyword>
<dbReference type="CDD" id="cd01647">
    <property type="entry name" value="RT_LTR"/>
    <property type="match status" value="1"/>
</dbReference>
<feature type="compositionally biased region" description="Basic and acidic residues" evidence="4">
    <location>
        <begin position="420"/>
        <end position="434"/>
    </location>
</feature>
<dbReference type="Gene3D" id="3.10.10.10">
    <property type="entry name" value="HIV Type 1 Reverse Transcriptase, subunit A, domain 1"/>
    <property type="match status" value="1"/>
</dbReference>
<dbReference type="PROSITE" id="PS50878">
    <property type="entry name" value="RT_POL"/>
    <property type="match status" value="1"/>
</dbReference>
<feature type="region of interest" description="Disordered" evidence="4">
    <location>
        <begin position="420"/>
        <end position="464"/>
    </location>
</feature>
<dbReference type="InterPro" id="IPR041577">
    <property type="entry name" value="RT_RNaseH_2"/>
</dbReference>
<dbReference type="InterPro" id="IPR036875">
    <property type="entry name" value="Znf_CCHC_sf"/>
</dbReference>
<feature type="region of interest" description="Disordered" evidence="4">
    <location>
        <begin position="143"/>
        <end position="205"/>
    </location>
</feature>
<evidence type="ECO:0000259" key="5">
    <source>
        <dbReference type="PROSITE" id="PS50878"/>
    </source>
</evidence>
<keyword evidence="3" id="KW-0238">DNA-binding</keyword>
<gene>
    <name evidence="7" type="primary">LOC140021249</name>
</gene>
<dbReference type="SMART" id="SM00343">
    <property type="entry name" value="ZnF_C2HC"/>
    <property type="match status" value="1"/>
</dbReference>
<dbReference type="PANTHER" id="PTHR35046:SF9">
    <property type="entry name" value="RNA-DIRECTED DNA POLYMERASE"/>
    <property type="match status" value="1"/>
</dbReference>
<keyword evidence="6" id="KW-1185">Reference proteome</keyword>
<dbReference type="InterPro" id="IPR043502">
    <property type="entry name" value="DNA/RNA_pol_sf"/>
</dbReference>
<evidence type="ECO:0000313" key="6">
    <source>
        <dbReference type="Proteomes" id="UP001652660"/>
    </source>
</evidence>
<feature type="domain" description="Reverse transcriptase" evidence="5">
    <location>
        <begin position="545"/>
        <end position="724"/>
    </location>
</feature>
<dbReference type="PANTHER" id="PTHR35046">
    <property type="entry name" value="ZINC KNUCKLE (CCHC-TYPE) FAMILY PROTEIN"/>
    <property type="match status" value="1"/>
</dbReference>
<dbReference type="Pfam" id="PF17919">
    <property type="entry name" value="RT_RNaseH_2"/>
    <property type="match status" value="1"/>
</dbReference>
<proteinExistence type="predicted"/>
<dbReference type="InterPro" id="IPR021109">
    <property type="entry name" value="Peptidase_aspartic_dom_sf"/>
</dbReference>
<dbReference type="InterPro" id="IPR056924">
    <property type="entry name" value="SH3_Tf2-1"/>
</dbReference>
<keyword evidence="1" id="KW-0645">Protease</keyword>
<keyword evidence="2" id="KW-0378">Hydrolase</keyword>
<dbReference type="CDD" id="cd00303">
    <property type="entry name" value="retropepsin_like"/>
    <property type="match status" value="1"/>
</dbReference>
<accession>A0ABM4W8J9</accession>
<dbReference type="Gene3D" id="2.40.70.10">
    <property type="entry name" value="Acid Proteases"/>
    <property type="match status" value="1"/>
</dbReference>
<protein>
    <recommendedName>
        <fullName evidence="5">Reverse transcriptase domain-containing protein</fullName>
    </recommendedName>
</protein>
<evidence type="ECO:0000256" key="2">
    <source>
        <dbReference type="ARBA" id="ARBA00022750"/>
    </source>
</evidence>
<dbReference type="InterPro" id="IPR000477">
    <property type="entry name" value="RT_dom"/>
</dbReference>
<dbReference type="SUPFAM" id="SSF57756">
    <property type="entry name" value="Retrovirus zinc finger-like domains"/>
    <property type="match status" value="1"/>
</dbReference>
<sequence>MEFECQDYTDEQKVKLATLEFTDYAIVWWEQERNSRRRNRERQISTWEELRTTMRKRFVPSHYYRDLYQRLQTLVQGSRSVEDYYKEMEITMLRADIMEDREATVGRFLNDLRPEIAELVELQNYMDMPELIDKASKIERRLKRRGNPRNPNFSATPVWRGNPTFERERPSPGVPKFTPKTKPPKQTPKTTPRPSFDSSKPRSRDKCFKCQGFRHIASQCPNRRTMVILPSGDVVSDDEDEFAEMPPLIDEDEDSEVEVEATIEQVGIALVARRALATQVKRVDEAQRDNIFYTRCHVKGRVCSLIIDAASCTNVASTLMVDHLSLPTLRHPSPYRLQWLNESGDIKVTKQVVVPFQIGKYEDEVLCDVVPMQASHILLGRPWQYDKKTTHDGFTNKYSFFHHNKKMTLVPLTPQQVHEDQLRLQQEHEGEVAKKSPNSQAIVRAPAERTSNPGTSGRLDKRPNLLAKNREVRKLLLSKQVVYVLYCKEEFEDVFPDKIPSGLPPLRGIEHQIDFVPGAPLPNRPAYKMGPEETKEIQRQVDDLLEKGWALESMSPCAVPVILVPKKEGTWRMCMDCRAVNAITVKYRHPKPRLDDLLDELYGAVIFTKIDLKSGYHQIRMKEGDEWKTAFKTKYGLYEWLVMPFGLTNAPSTFMHLINHVLRPFLGKFVVVYFDDILIYNKSPEEHVAHVRAVLDVLRRARLFANFGKCTFCTNELVFLGYKISAQGIKVNESKIQAINEWPVPKTLSEVRSYHGLARFYRRFVKDFNTIAAPLTAIIKKDVKFEWGEAQEKAFQLLKHKLTHTPLLSLPSFDKTFEVECDASGVGIGAVLIQEGRPIAYFSEKLNGTALNYSTYDKELYALIRALETWRYALITLLDAKLLGFDLIKELYDTDSDFSDIYKSCAKSGQARTQRYLKHANKGRRRVVFEPGDWVWLHLRKERFPVQRRNKLLPRGDGPFQVVVRINDNAYKLDLPGEYNVSVTFNVAGLSPYLADDEVDLRTNLSQEEGNDAEVESDIHVEHVKVTLGPMTRARSKRLNETLQALVRAARESSGETKAIEGLNEAKDVILLAAIHED</sequence>
<dbReference type="InterPro" id="IPR005162">
    <property type="entry name" value="Retrotrans_gag_dom"/>
</dbReference>
<dbReference type="InterPro" id="IPR001878">
    <property type="entry name" value="Znf_CCHC"/>
</dbReference>
<dbReference type="SUPFAM" id="SSF56672">
    <property type="entry name" value="DNA/RNA polymerases"/>
    <property type="match status" value="1"/>
</dbReference>
<dbReference type="InterPro" id="IPR043128">
    <property type="entry name" value="Rev_trsase/Diguanyl_cyclase"/>
</dbReference>
<dbReference type="Gene3D" id="3.30.70.270">
    <property type="match status" value="2"/>
</dbReference>
<dbReference type="GeneID" id="140021249"/>
<dbReference type="Pfam" id="PF03732">
    <property type="entry name" value="Retrotrans_gag"/>
    <property type="match status" value="1"/>
</dbReference>
<name>A0ABM4W8J9_COFAR</name>
<dbReference type="Proteomes" id="UP001652660">
    <property type="component" value="Chromosome 11e"/>
</dbReference>
<evidence type="ECO:0000256" key="3">
    <source>
        <dbReference type="ARBA" id="ARBA00023125"/>
    </source>
</evidence>
<dbReference type="Pfam" id="PF00078">
    <property type="entry name" value="RVT_1"/>
    <property type="match status" value="1"/>
</dbReference>
<evidence type="ECO:0000256" key="1">
    <source>
        <dbReference type="ARBA" id="ARBA00022670"/>
    </source>
</evidence>
<dbReference type="Pfam" id="PF24626">
    <property type="entry name" value="SH3_Tf2-1"/>
    <property type="match status" value="1"/>
</dbReference>
<dbReference type="RefSeq" id="XP_071928116.1">
    <property type="nucleotide sequence ID" value="XM_072072015.1"/>
</dbReference>
<organism evidence="6 7">
    <name type="scientific">Coffea arabica</name>
    <name type="common">Arabian coffee</name>
    <dbReference type="NCBI Taxonomy" id="13443"/>
    <lineage>
        <taxon>Eukaryota</taxon>
        <taxon>Viridiplantae</taxon>
        <taxon>Streptophyta</taxon>
        <taxon>Embryophyta</taxon>
        <taxon>Tracheophyta</taxon>
        <taxon>Spermatophyta</taxon>
        <taxon>Magnoliopsida</taxon>
        <taxon>eudicotyledons</taxon>
        <taxon>Gunneridae</taxon>
        <taxon>Pentapetalae</taxon>
        <taxon>asterids</taxon>
        <taxon>lamiids</taxon>
        <taxon>Gentianales</taxon>
        <taxon>Rubiaceae</taxon>
        <taxon>Ixoroideae</taxon>
        <taxon>Gardenieae complex</taxon>
        <taxon>Bertiereae - Coffeeae clade</taxon>
        <taxon>Coffeeae</taxon>
        <taxon>Coffea</taxon>
    </lineage>
</organism>
<evidence type="ECO:0000313" key="7">
    <source>
        <dbReference type="RefSeq" id="XP_071928116.1"/>
    </source>
</evidence>
<reference evidence="7" key="1">
    <citation type="submission" date="2025-08" db="UniProtKB">
        <authorList>
            <consortium name="RefSeq"/>
        </authorList>
    </citation>
    <scope>IDENTIFICATION</scope>
    <source>
        <tissue evidence="7">Leaves</tissue>
    </source>
</reference>